<dbReference type="CDD" id="cd00779">
    <property type="entry name" value="ProRS_core_prok"/>
    <property type="match status" value="1"/>
</dbReference>
<dbReference type="NCBIfam" id="NF006625">
    <property type="entry name" value="PRK09194.1"/>
    <property type="match status" value="1"/>
</dbReference>
<dbReference type="InterPro" id="IPR004154">
    <property type="entry name" value="Anticodon-bd"/>
</dbReference>
<dbReference type="PRINTS" id="PR01046">
    <property type="entry name" value="TRNASYNTHPRO"/>
</dbReference>
<dbReference type="GO" id="GO:0004827">
    <property type="term" value="F:proline-tRNA ligase activity"/>
    <property type="evidence" value="ECO:0007669"/>
    <property type="project" value="UniProtKB-UniRule"/>
</dbReference>
<dbReference type="GO" id="GO:0002161">
    <property type="term" value="F:aminoacyl-tRNA deacylase activity"/>
    <property type="evidence" value="ECO:0007669"/>
    <property type="project" value="InterPro"/>
</dbReference>
<proteinExistence type="inferred from homology"/>
<comment type="subunit">
    <text evidence="2 10">Homodimer.</text>
</comment>
<dbReference type="NCBIfam" id="TIGR00409">
    <property type="entry name" value="proS_fam_II"/>
    <property type="match status" value="1"/>
</dbReference>
<dbReference type="Proteomes" id="UP000240042">
    <property type="component" value="Unassembled WGS sequence"/>
</dbReference>
<feature type="domain" description="Aminoacyl-transfer RNA synthetases class-II family profile" evidence="11">
    <location>
        <begin position="38"/>
        <end position="462"/>
    </location>
</feature>
<keyword evidence="5 10" id="KW-0547">Nucleotide-binding</keyword>
<dbReference type="EC" id="6.1.1.15" evidence="10"/>
<dbReference type="PANTHER" id="PTHR42753">
    <property type="entry name" value="MITOCHONDRIAL RIBOSOME PROTEIN L39/PROLYL-TRNA LIGASE FAMILY MEMBER"/>
    <property type="match status" value="1"/>
</dbReference>
<organism evidence="12 13">
    <name type="scientific">Brevinema andersonii</name>
    <dbReference type="NCBI Taxonomy" id="34097"/>
    <lineage>
        <taxon>Bacteria</taxon>
        <taxon>Pseudomonadati</taxon>
        <taxon>Spirochaetota</taxon>
        <taxon>Spirochaetia</taxon>
        <taxon>Brevinematales</taxon>
        <taxon>Brevinemataceae</taxon>
        <taxon>Brevinema</taxon>
    </lineage>
</organism>
<dbReference type="InterPro" id="IPR050062">
    <property type="entry name" value="Pro-tRNA_synthetase"/>
</dbReference>
<evidence type="ECO:0000256" key="10">
    <source>
        <dbReference type="HAMAP-Rule" id="MF_01569"/>
    </source>
</evidence>
<comment type="function">
    <text evidence="10">Catalyzes the attachment of proline to tRNA(Pro) in a two-step reaction: proline is first activated by ATP to form Pro-AMP and then transferred to the acceptor end of tRNA(Pro). As ProRS can inadvertently accommodate and process non-cognate amino acids such as alanine and cysteine, to avoid such errors it has two additional distinct editing activities against alanine. One activity is designated as 'pretransfer' editing and involves the tRNA(Pro)-independent hydrolysis of activated Ala-AMP. The other activity is designated 'posttransfer' editing and involves deacylation of mischarged Ala-tRNA(Pro). The misacylated Cys-tRNA(Pro) is not edited by ProRS.</text>
</comment>
<comment type="domain">
    <text evidence="10">Consists of three domains: the N-terminal catalytic domain, the editing domain and the C-terminal anticodon-binding domain.</text>
</comment>
<dbReference type="Pfam" id="PF03129">
    <property type="entry name" value="HGTP_anticodon"/>
    <property type="match status" value="1"/>
</dbReference>
<dbReference type="STRING" id="34097.SAMN02745150_00809"/>
<evidence type="ECO:0000313" key="12">
    <source>
        <dbReference type="EMBL" id="SFB78829.1"/>
    </source>
</evidence>
<keyword evidence="8 10" id="KW-0030">Aminoacyl-tRNA synthetase</keyword>
<evidence type="ECO:0000256" key="8">
    <source>
        <dbReference type="ARBA" id="ARBA00023146"/>
    </source>
</evidence>
<dbReference type="EMBL" id="FOKY01000004">
    <property type="protein sequence ID" value="SFB78829.1"/>
    <property type="molecule type" value="Genomic_DNA"/>
</dbReference>
<dbReference type="Gene3D" id="3.90.960.10">
    <property type="entry name" value="YbaK/aminoacyl-tRNA synthetase-associated domain"/>
    <property type="match status" value="1"/>
</dbReference>
<evidence type="ECO:0000256" key="2">
    <source>
        <dbReference type="ARBA" id="ARBA00011738"/>
    </source>
</evidence>
<keyword evidence="13" id="KW-1185">Reference proteome</keyword>
<gene>
    <name evidence="10" type="primary">proS</name>
    <name evidence="12" type="ORF">SAMN02745150_00809</name>
</gene>
<dbReference type="InterPro" id="IPR006195">
    <property type="entry name" value="aa-tRNA-synth_II"/>
</dbReference>
<dbReference type="PROSITE" id="PS50862">
    <property type="entry name" value="AA_TRNA_LIGASE_II"/>
    <property type="match status" value="1"/>
</dbReference>
<dbReference type="SUPFAM" id="SSF52954">
    <property type="entry name" value="Class II aaRS ABD-related"/>
    <property type="match status" value="1"/>
</dbReference>
<dbReference type="InterPro" id="IPR044140">
    <property type="entry name" value="ProRS_anticodon_short"/>
</dbReference>
<dbReference type="InterPro" id="IPR002314">
    <property type="entry name" value="aa-tRNA-synt_IIb"/>
</dbReference>
<dbReference type="AlphaFoldDB" id="A0A1I1DUV0"/>
<dbReference type="InterPro" id="IPR033730">
    <property type="entry name" value="ProRS_core_prok"/>
</dbReference>
<dbReference type="OrthoDB" id="9809052at2"/>
<evidence type="ECO:0000259" key="11">
    <source>
        <dbReference type="PROSITE" id="PS50862"/>
    </source>
</evidence>
<keyword evidence="4 10" id="KW-0436">Ligase</keyword>
<keyword evidence="3 10" id="KW-0963">Cytoplasm</keyword>
<dbReference type="InterPro" id="IPR036621">
    <property type="entry name" value="Anticodon-bd_dom_sf"/>
</dbReference>
<accession>A0A1I1DUV0</accession>
<dbReference type="InterPro" id="IPR007214">
    <property type="entry name" value="YbaK/aa-tRNA-synth-assoc-dom"/>
</dbReference>
<dbReference type="GO" id="GO:0005524">
    <property type="term" value="F:ATP binding"/>
    <property type="evidence" value="ECO:0007669"/>
    <property type="project" value="UniProtKB-UniRule"/>
</dbReference>
<evidence type="ECO:0000256" key="3">
    <source>
        <dbReference type="ARBA" id="ARBA00022490"/>
    </source>
</evidence>
<evidence type="ECO:0000256" key="4">
    <source>
        <dbReference type="ARBA" id="ARBA00022598"/>
    </source>
</evidence>
<dbReference type="InterPro" id="IPR036754">
    <property type="entry name" value="YbaK/aa-tRNA-synt-asso_dom_sf"/>
</dbReference>
<dbReference type="PANTHER" id="PTHR42753:SF2">
    <property type="entry name" value="PROLINE--TRNA LIGASE"/>
    <property type="match status" value="1"/>
</dbReference>
<keyword evidence="7 10" id="KW-0648">Protein biosynthesis</keyword>
<comment type="subcellular location">
    <subcellularLocation>
        <location evidence="1 10">Cytoplasm</location>
    </subcellularLocation>
</comment>
<dbReference type="Pfam" id="PF04073">
    <property type="entry name" value="tRNA_edit"/>
    <property type="match status" value="1"/>
</dbReference>
<dbReference type="Gene3D" id="3.40.50.800">
    <property type="entry name" value="Anticodon-binding domain"/>
    <property type="match status" value="1"/>
</dbReference>
<evidence type="ECO:0000256" key="7">
    <source>
        <dbReference type="ARBA" id="ARBA00022917"/>
    </source>
</evidence>
<sequence length="561" mass="63741">MLYSRSYIFTQKESPHDAEIVSHKLMLKAGLIRKSAAGLYTWMPLGKRVLDKVIKIVKQEMDKTGALDILPPFVTLGELWKESGRWDIMGPEMLKVKDRHDHDLVLGPTHEEAFTAIVRETAQSYKDFPVMLYQINTKFRDEIRPRYGVIRCREFIMKDSYSFDIDEDGLNHSYQMMRAAYLNIFRKIGLNVDPVLADSGNMGGTGSEEFMVPSSVGEEEIVRCECGYAANVERAESVIPSVETLEEEPLQKISTPNIKTVQEQTQFLGIDASYFIKSIVYEADDRLIMACIRGDLQVCDSKLKKLLQVQELSLADPQRVYYELGVPVGFLGPVGLNIEIVGDNSILNLKNAVTGANQKDWHYQHVSVGRDITFSKTGSFYTVDKNHGCIYCGKNSLEIYKGIEVGHIFKLGYKYSHSMQLSVLDQRNQQIYPLMGSYGVGIGRTIAAVIEQNADENGIRFPLSIAPYSVIIVPTVHEFMDIAFQFYHKLQNSGIEVLLDDRDERPGIKFKDADLLGIPVRITIGRTWKEEKKMEIKLRLTDEILLLDEHQTLEMVKNLEK</sequence>
<dbReference type="SUPFAM" id="SSF55826">
    <property type="entry name" value="YbaK/ProRS associated domain"/>
    <property type="match status" value="1"/>
</dbReference>
<comment type="similarity">
    <text evidence="10">Belongs to the class-II aminoacyl-tRNA synthetase family. ProS type 1 subfamily.</text>
</comment>
<evidence type="ECO:0000256" key="6">
    <source>
        <dbReference type="ARBA" id="ARBA00022840"/>
    </source>
</evidence>
<dbReference type="InterPro" id="IPR004500">
    <property type="entry name" value="Pro-tRNA-synth_IIa_bac-type"/>
</dbReference>
<name>A0A1I1DUV0_BREAD</name>
<dbReference type="GO" id="GO:0005829">
    <property type="term" value="C:cytosol"/>
    <property type="evidence" value="ECO:0007669"/>
    <property type="project" value="TreeGrafter"/>
</dbReference>
<dbReference type="CDD" id="cd00861">
    <property type="entry name" value="ProRS_anticodon_short"/>
    <property type="match status" value="1"/>
</dbReference>
<dbReference type="InterPro" id="IPR045864">
    <property type="entry name" value="aa-tRNA-synth_II/BPL/LPL"/>
</dbReference>
<dbReference type="Pfam" id="PF00587">
    <property type="entry name" value="tRNA-synt_2b"/>
    <property type="match status" value="1"/>
</dbReference>
<protein>
    <recommendedName>
        <fullName evidence="10">Proline--tRNA ligase</fullName>
        <ecNumber evidence="10">6.1.1.15</ecNumber>
    </recommendedName>
    <alternativeName>
        <fullName evidence="10">Prolyl-tRNA synthetase</fullName>
        <shortName evidence="10">ProRS</shortName>
    </alternativeName>
</protein>
<evidence type="ECO:0000256" key="5">
    <source>
        <dbReference type="ARBA" id="ARBA00022741"/>
    </source>
</evidence>
<dbReference type="HAMAP" id="MF_01569">
    <property type="entry name" value="Pro_tRNA_synth_type1"/>
    <property type="match status" value="1"/>
</dbReference>
<dbReference type="SUPFAM" id="SSF55681">
    <property type="entry name" value="Class II aaRS and biotin synthetases"/>
    <property type="match status" value="1"/>
</dbReference>
<dbReference type="InterPro" id="IPR002316">
    <property type="entry name" value="Pro-tRNA-ligase_IIa"/>
</dbReference>
<keyword evidence="6 10" id="KW-0067">ATP-binding</keyword>
<evidence type="ECO:0000256" key="9">
    <source>
        <dbReference type="ARBA" id="ARBA00047671"/>
    </source>
</evidence>
<reference evidence="13" key="1">
    <citation type="submission" date="2016-10" db="EMBL/GenBank/DDBJ databases">
        <authorList>
            <person name="Varghese N."/>
            <person name="Submissions S."/>
        </authorList>
    </citation>
    <scope>NUCLEOTIDE SEQUENCE [LARGE SCALE GENOMIC DNA]</scope>
    <source>
        <strain evidence="13">ATCC 43811</strain>
    </source>
</reference>
<dbReference type="Gene3D" id="3.30.930.10">
    <property type="entry name" value="Bira Bifunctional Protein, Domain 2"/>
    <property type="match status" value="2"/>
</dbReference>
<dbReference type="RefSeq" id="WP_092318885.1">
    <property type="nucleotide sequence ID" value="NZ_FOKY01000004.1"/>
</dbReference>
<evidence type="ECO:0000256" key="1">
    <source>
        <dbReference type="ARBA" id="ARBA00004496"/>
    </source>
</evidence>
<dbReference type="CDD" id="cd04334">
    <property type="entry name" value="ProRS-INS"/>
    <property type="match status" value="1"/>
</dbReference>
<dbReference type="InterPro" id="IPR023717">
    <property type="entry name" value="Pro-tRNA-Synthase_IIa_type1"/>
</dbReference>
<evidence type="ECO:0000313" key="13">
    <source>
        <dbReference type="Proteomes" id="UP000240042"/>
    </source>
</evidence>
<comment type="catalytic activity">
    <reaction evidence="9 10">
        <text>tRNA(Pro) + L-proline + ATP = L-prolyl-tRNA(Pro) + AMP + diphosphate</text>
        <dbReference type="Rhea" id="RHEA:14305"/>
        <dbReference type="Rhea" id="RHEA-COMP:9700"/>
        <dbReference type="Rhea" id="RHEA-COMP:9702"/>
        <dbReference type="ChEBI" id="CHEBI:30616"/>
        <dbReference type="ChEBI" id="CHEBI:33019"/>
        <dbReference type="ChEBI" id="CHEBI:60039"/>
        <dbReference type="ChEBI" id="CHEBI:78442"/>
        <dbReference type="ChEBI" id="CHEBI:78532"/>
        <dbReference type="ChEBI" id="CHEBI:456215"/>
        <dbReference type="EC" id="6.1.1.15"/>
    </reaction>
</comment>
<dbReference type="GO" id="GO:0006433">
    <property type="term" value="P:prolyl-tRNA aminoacylation"/>
    <property type="evidence" value="ECO:0007669"/>
    <property type="project" value="UniProtKB-UniRule"/>
</dbReference>